<dbReference type="Proteomes" id="UP000236754">
    <property type="component" value="Unassembled WGS sequence"/>
</dbReference>
<keyword evidence="3 10" id="KW-0813">Transport</keyword>
<dbReference type="GO" id="GO:0140359">
    <property type="term" value="F:ABC-type transporter activity"/>
    <property type="evidence" value="ECO:0007669"/>
    <property type="project" value="InterPro"/>
</dbReference>
<feature type="domain" description="ABC transmembrane type-2" evidence="11">
    <location>
        <begin position="79"/>
        <end position="306"/>
    </location>
</feature>
<keyword evidence="6 10" id="KW-0812">Transmembrane</keyword>
<comment type="similarity">
    <text evidence="2 10">Belongs to the ABC-2 integral membrane protein family.</text>
</comment>
<organism evidence="12 13">
    <name type="scientific">Actinacidiphila yanglinensis</name>
    <dbReference type="NCBI Taxonomy" id="310779"/>
    <lineage>
        <taxon>Bacteria</taxon>
        <taxon>Bacillati</taxon>
        <taxon>Actinomycetota</taxon>
        <taxon>Actinomycetes</taxon>
        <taxon>Kitasatosporales</taxon>
        <taxon>Streptomycetaceae</taxon>
        <taxon>Actinacidiphila</taxon>
    </lineage>
</organism>
<keyword evidence="7 10" id="KW-1133">Transmembrane helix</keyword>
<evidence type="ECO:0000256" key="8">
    <source>
        <dbReference type="ARBA" id="ARBA00023136"/>
    </source>
</evidence>
<name>A0A1H5Y091_9ACTN</name>
<gene>
    <name evidence="12" type="ORF">SAMN05216223_103499</name>
</gene>
<dbReference type="PANTHER" id="PTHR30413">
    <property type="entry name" value="INNER MEMBRANE TRANSPORT PERMEASE"/>
    <property type="match status" value="1"/>
</dbReference>
<dbReference type="InterPro" id="IPR000412">
    <property type="entry name" value="ABC_2_transport"/>
</dbReference>
<evidence type="ECO:0000313" key="13">
    <source>
        <dbReference type="Proteomes" id="UP000236754"/>
    </source>
</evidence>
<protein>
    <recommendedName>
        <fullName evidence="10">Transport permease protein</fullName>
    </recommendedName>
</protein>
<dbReference type="InterPro" id="IPR013525">
    <property type="entry name" value="ABC2_TM"/>
</dbReference>
<keyword evidence="5" id="KW-0997">Cell inner membrane</keyword>
<dbReference type="PRINTS" id="PR00164">
    <property type="entry name" value="ABC2TRNSPORT"/>
</dbReference>
<feature type="transmembrane region" description="Helical" evidence="10">
    <location>
        <begin position="88"/>
        <end position="106"/>
    </location>
</feature>
<evidence type="ECO:0000256" key="1">
    <source>
        <dbReference type="ARBA" id="ARBA00004429"/>
    </source>
</evidence>
<dbReference type="GO" id="GO:0015920">
    <property type="term" value="P:lipopolysaccharide transport"/>
    <property type="evidence" value="ECO:0007669"/>
    <property type="project" value="TreeGrafter"/>
</dbReference>
<dbReference type="GO" id="GO:0043190">
    <property type="term" value="C:ATP-binding cassette (ABC) transporter complex"/>
    <property type="evidence" value="ECO:0007669"/>
    <property type="project" value="InterPro"/>
</dbReference>
<evidence type="ECO:0000256" key="3">
    <source>
        <dbReference type="ARBA" id="ARBA00022448"/>
    </source>
</evidence>
<reference evidence="12 13" key="1">
    <citation type="submission" date="2016-10" db="EMBL/GenBank/DDBJ databases">
        <authorList>
            <person name="de Groot N.N."/>
        </authorList>
    </citation>
    <scope>NUCLEOTIDE SEQUENCE [LARGE SCALE GENOMIC DNA]</scope>
    <source>
        <strain evidence="12 13">CGMCC 4.2023</strain>
    </source>
</reference>
<evidence type="ECO:0000256" key="5">
    <source>
        <dbReference type="ARBA" id="ARBA00022519"/>
    </source>
</evidence>
<feature type="transmembrane region" description="Helical" evidence="10">
    <location>
        <begin position="253"/>
        <end position="272"/>
    </location>
</feature>
<dbReference type="InterPro" id="IPR047817">
    <property type="entry name" value="ABC2_TM_bact-type"/>
</dbReference>
<keyword evidence="4 10" id="KW-1003">Cell membrane</keyword>
<evidence type="ECO:0000256" key="7">
    <source>
        <dbReference type="ARBA" id="ARBA00022989"/>
    </source>
</evidence>
<dbReference type="GO" id="GO:0046677">
    <property type="term" value="P:response to antibiotic"/>
    <property type="evidence" value="ECO:0007669"/>
    <property type="project" value="UniProtKB-KW"/>
</dbReference>
<comment type="subcellular location">
    <subcellularLocation>
        <location evidence="1">Cell inner membrane</location>
        <topology evidence="1">Multi-pass membrane protein</topology>
    </subcellularLocation>
    <subcellularLocation>
        <location evidence="10">Cell membrane</location>
        <topology evidence="10">Multi-pass membrane protein</topology>
    </subcellularLocation>
</comment>
<feature type="transmembrane region" description="Helical" evidence="10">
    <location>
        <begin position="112"/>
        <end position="134"/>
    </location>
</feature>
<dbReference type="AlphaFoldDB" id="A0A1H5Y091"/>
<keyword evidence="13" id="KW-1185">Reference proteome</keyword>
<evidence type="ECO:0000256" key="10">
    <source>
        <dbReference type="RuleBase" id="RU361157"/>
    </source>
</evidence>
<feature type="transmembrane region" description="Helical" evidence="10">
    <location>
        <begin position="155"/>
        <end position="180"/>
    </location>
</feature>
<proteinExistence type="inferred from homology"/>
<evidence type="ECO:0000313" key="12">
    <source>
        <dbReference type="EMBL" id="SEG17348.1"/>
    </source>
</evidence>
<evidence type="ECO:0000256" key="2">
    <source>
        <dbReference type="ARBA" id="ARBA00007783"/>
    </source>
</evidence>
<dbReference type="Pfam" id="PF01061">
    <property type="entry name" value="ABC2_membrane"/>
    <property type="match status" value="1"/>
</dbReference>
<keyword evidence="9" id="KW-0046">Antibiotic resistance</keyword>
<dbReference type="PANTHER" id="PTHR30413:SF8">
    <property type="entry name" value="TRANSPORT PERMEASE PROTEIN"/>
    <property type="match status" value="1"/>
</dbReference>
<evidence type="ECO:0000256" key="9">
    <source>
        <dbReference type="ARBA" id="ARBA00023251"/>
    </source>
</evidence>
<keyword evidence="8 10" id="KW-0472">Membrane</keyword>
<dbReference type="PROSITE" id="PS51012">
    <property type="entry name" value="ABC_TM2"/>
    <property type="match status" value="1"/>
</dbReference>
<evidence type="ECO:0000259" key="11">
    <source>
        <dbReference type="PROSITE" id="PS51012"/>
    </source>
</evidence>
<feature type="transmembrane region" description="Helical" evidence="10">
    <location>
        <begin position="186"/>
        <end position="210"/>
    </location>
</feature>
<evidence type="ECO:0000256" key="6">
    <source>
        <dbReference type="ARBA" id="ARBA00022692"/>
    </source>
</evidence>
<sequence length="313" mass="34449">MSTVSETTHNGAVAVGAPPAPSAFDDGLSPAELAAKYGLSVSGARPGLLSYTRQLWGRRHFINEFAKARTAAQYTQARLGQLWQVMTPLLNAAVYYLIFGILIGTHKGIDNFIAFLVTGVFIFTFTQSSVLSGVRSISSNLGLIRALHFPRASMPIAFTLMQLQQLMMSMFVLLAIVLMTGEVPDMSWLLMFPALLCQWVFNTGLALIVARLGSKMTDLTQLMPFMLRTWMYMSGVMYSITKLTTTAPHILRILLDINPAAVYIDLMRFALIDSVTAAQMPAHVWAIAVTWAVVVGVGGYIYFWKAEESYGRG</sequence>
<dbReference type="EMBL" id="FNVU01000003">
    <property type="protein sequence ID" value="SEG17348.1"/>
    <property type="molecule type" value="Genomic_DNA"/>
</dbReference>
<evidence type="ECO:0000256" key="4">
    <source>
        <dbReference type="ARBA" id="ARBA00022475"/>
    </source>
</evidence>
<feature type="transmembrane region" description="Helical" evidence="10">
    <location>
        <begin position="284"/>
        <end position="303"/>
    </location>
</feature>
<accession>A0A1H5Y091</accession>